<dbReference type="InterPro" id="IPR002912">
    <property type="entry name" value="ACT_dom"/>
</dbReference>
<dbReference type="InterPro" id="IPR005131">
    <property type="entry name" value="Ser_deHydtase_bsu"/>
</dbReference>
<dbReference type="CDD" id="cd04903">
    <property type="entry name" value="ACT_LSD"/>
    <property type="match status" value="1"/>
</dbReference>
<evidence type="ECO:0000256" key="6">
    <source>
        <dbReference type="ARBA" id="ARBA00022723"/>
    </source>
</evidence>
<dbReference type="GO" id="GO:0006094">
    <property type="term" value="P:gluconeogenesis"/>
    <property type="evidence" value="ECO:0007669"/>
    <property type="project" value="UniProtKB-UniRule"/>
</dbReference>
<dbReference type="PIRSF" id="PIRSF036692">
    <property type="entry name" value="SDH_B"/>
    <property type="match status" value="1"/>
</dbReference>
<comment type="pathway">
    <text evidence="2 11">Carbohydrate biosynthesis; gluconeogenesis.</text>
</comment>
<dbReference type="Pfam" id="PF01842">
    <property type="entry name" value="ACT"/>
    <property type="match status" value="1"/>
</dbReference>
<evidence type="ECO:0000256" key="5">
    <source>
        <dbReference type="ARBA" id="ARBA00022485"/>
    </source>
</evidence>
<protein>
    <recommendedName>
        <fullName evidence="11">L-serine deaminase</fullName>
    </recommendedName>
</protein>
<keyword evidence="6 11" id="KW-0479">Metal-binding</keyword>
<evidence type="ECO:0000256" key="12">
    <source>
        <dbReference type="RuleBase" id="RU366059"/>
    </source>
</evidence>
<dbReference type="InterPro" id="IPR051318">
    <property type="entry name" value="Fe-S_L-Ser"/>
</dbReference>
<dbReference type="SUPFAM" id="SSF143548">
    <property type="entry name" value="Serine metabolism enzymes domain"/>
    <property type="match status" value="1"/>
</dbReference>
<dbReference type="GO" id="GO:0051539">
    <property type="term" value="F:4 iron, 4 sulfur cluster binding"/>
    <property type="evidence" value="ECO:0007669"/>
    <property type="project" value="UniProtKB-UniRule"/>
</dbReference>
<dbReference type="PATRIC" id="fig|1403949.3.peg.167"/>
<dbReference type="EMBL" id="AZMJ01000019">
    <property type="protein sequence ID" value="ETJ02267.1"/>
    <property type="molecule type" value="Genomic_DNA"/>
</dbReference>
<evidence type="ECO:0000313" key="14">
    <source>
        <dbReference type="EMBL" id="ETJ02267.1"/>
    </source>
</evidence>
<dbReference type="NCBIfam" id="TIGR00719">
    <property type="entry name" value="sda_beta"/>
    <property type="match status" value="1"/>
</dbReference>
<keyword evidence="4 11" id="KW-0312">Gluconeogenesis</keyword>
<evidence type="ECO:0000256" key="8">
    <source>
        <dbReference type="ARBA" id="ARBA00023014"/>
    </source>
</evidence>
<dbReference type="InterPro" id="IPR029009">
    <property type="entry name" value="ASB_dom_sf"/>
</dbReference>
<comment type="caution">
    <text evidence="14">The sequence shown here is derived from an EMBL/GenBank/DDBJ whole genome shotgun (WGS) entry which is preliminary data.</text>
</comment>
<accession>W1V8F0</accession>
<evidence type="ECO:0000256" key="4">
    <source>
        <dbReference type="ARBA" id="ARBA00022432"/>
    </source>
</evidence>
<dbReference type="GO" id="GO:0003941">
    <property type="term" value="F:L-serine ammonia-lyase activity"/>
    <property type="evidence" value="ECO:0007669"/>
    <property type="project" value="UniProtKB-UniRule"/>
</dbReference>
<dbReference type="PROSITE" id="PS51671">
    <property type="entry name" value="ACT"/>
    <property type="match status" value="1"/>
</dbReference>
<dbReference type="Gene3D" id="3.30.70.260">
    <property type="match status" value="1"/>
</dbReference>
<keyword evidence="9 11" id="KW-0456">Lyase</keyword>
<dbReference type="AlphaFoldDB" id="W1V8F0"/>
<evidence type="ECO:0000256" key="1">
    <source>
        <dbReference type="ARBA" id="ARBA00001966"/>
    </source>
</evidence>
<evidence type="ECO:0000256" key="2">
    <source>
        <dbReference type="ARBA" id="ARBA00004742"/>
    </source>
</evidence>
<organism evidence="14 15">
    <name type="scientific">Veillonella dispar DORA_11</name>
    <dbReference type="NCBI Taxonomy" id="1403949"/>
    <lineage>
        <taxon>Bacteria</taxon>
        <taxon>Bacillati</taxon>
        <taxon>Bacillota</taxon>
        <taxon>Negativicutes</taxon>
        <taxon>Veillonellales</taxon>
        <taxon>Veillonellaceae</taxon>
        <taxon>Veillonella</taxon>
    </lineage>
</organism>
<evidence type="ECO:0000256" key="10">
    <source>
        <dbReference type="ARBA" id="ARBA00049406"/>
    </source>
</evidence>
<dbReference type="PANTHER" id="PTHR30182:SF12">
    <property type="entry name" value="L-SERINE DEHYDRATASE, BETA CHAIN-RELATED"/>
    <property type="match status" value="1"/>
</dbReference>
<dbReference type="Pfam" id="PF03315">
    <property type="entry name" value="SDH_beta"/>
    <property type="match status" value="1"/>
</dbReference>
<dbReference type="UniPathway" id="UPA00138"/>
<dbReference type="Proteomes" id="UP000018855">
    <property type="component" value="Unassembled WGS sequence"/>
</dbReference>
<evidence type="ECO:0000256" key="9">
    <source>
        <dbReference type="ARBA" id="ARBA00023239"/>
    </source>
</evidence>
<comment type="catalytic activity">
    <reaction evidence="10 11 12">
        <text>L-serine = pyruvate + NH4(+)</text>
        <dbReference type="Rhea" id="RHEA:19169"/>
        <dbReference type="ChEBI" id="CHEBI:15361"/>
        <dbReference type="ChEBI" id="CHEBI:28938"/>
        <dbReference type="ChEBI" id="CHEBI:33384"/>
        <dbReference type="EC" id="4.3.1.17"/>
    </reaction>
</comment>
<dbReference type="InterPro" id="IPR045865">
    <property type="entry name" value="ACT-like_dom_sf"/>
</dbReference>
<evidence type="ECO:0000256" key="3">
    <source>
        <dbReference type="ARBA" id="ARBA00008636"/>
    </source>
</evidence>
<dbReference type="InterPro" id="IPR004643">
    <property type="entry name" value="Fe-S_L-Ser_bsu"/>
</dbReference>
<dbReference type="Gene3D" id="3.30.1330.90">
    <property type="entry name" value="D-3-phosphoglycerate dehydrogenase, domain 3"/>
    <property type="match status" value="1"/>
</dbReference>
<comment type="cofactor">
    <cofactor evidence="1 12">
        <name>[4Fe-4S] cluster</name>
        <dbReference type="ChEBI" id="CHEBI:49883"/>
    </cofactor>
</comment>
<keyword evidence="8 11" id="KW-0411">Iron-sulfur</keyword>
<dbReference type="PANTHER" id="PTHR30182">
    <property type="entry name" value="L-SERINE DEHYDRATASE"/>
    <property type="match status" value="1"/>
</dbReference>
<comment type="similarity">
    <text evidence="3 11 12">Belongs to the iron-sulfur dependent L-serine dehydratase family.</text>
</comment>
<evidence type="ECO:0000259" key="13">
    <source>
        <dbReference type="PROSITE" id="PS51671"/>
    </source>
</evidence>
<proteinExistence type="inferred from homology"/>
<dbReference type="SUPFAM" id="SSF55021">
    <property type="entry name" value="ACT-like"/>
    <property type="match status" value="1"/>
</dbReference>
<keyword evidence="7 11" id="KW-0408">Iron</keyword>
<reference evidence="14 15" key="1">
    <citation type="submission" date="2013-12" db="EMBL/GenBank/DDBJ databases">
        <title>A Varibaculum cambriense genome reconstructed from a premature infant gut community with otherwise low bacterial novelty that shifts toward anaerobic metabolism during the third week of life.</title>
        <authorList>
            <person name="Brown C.T."/>
            <person name="Sharon I."/>
            <person name="Thomas B.C."/>
            <person name="Castelle C.J."/>
            <person name="Morowitz M.J."/>
            <person name="Banfield J.F."/>
        </authorList>
    </citation>
    <scope>NUCLEOTIDE SEQUENCE [LARGE SCALE GENOMIC DNA]</scope>
    <source>
        <strain evidence="15">DORA_11</strain>
    </source>
</reference>
<keyword evidence="5 11" id="KW-0004">4Fe-4S</keyword>
<sequence>MVYVYIEVCMNSIFDIIGPIMIGPSSSHTAGAARLGKMARCIFRATPKKVDLTLYGSFAKTYKGHGTDRALIGGLLGYKEDDANIRVAHELAKKKGMEFSFIESPLDVGHPNVVRFDMYDEHNRHMTVIGRSLGGGQIMITEVDGNDMSITGDEFTLVVFHEDRPGAISLVSQALSESDINIATMRVFRKGKHKDAVMVITTDTVVNPITVQFMREFPGIQDVMTFEAL</sequence>
<name>W1V8F0_9FIRM</name>
<dbReference type="GO" id="GO:0046872">
    <property type="term" value="F:metal ion binding"/>
    <property type="evidence" value="ECO:0007669"/>
    <property type="project" value="UniProtKB-UniRule"/>
</dbReference>
<feature type="domain" description="ACT" evidence="13">
    <location>
        <begin position="156"/>
        <end position="229"/>
    </location>
</feature>
<evidence type="ECO:0000256" key="11">
    <source>
        <dbReference type="PIRNR" id="PIRNR036692"/>
    </source>
</evidence>
<evidence type="ECO:0000256" key="7">
    <source>
        <dbReference type="ARBA" id="ARBA00023004"/>
    </source>
</evidence>
<evidence type="ECO:0000313" key="15">
    <source>
        <dbReference type="Proteomes" id="UP000018855"/>
    </source>
</evidence>
<gene>
    <name evidence="14" type="ORF">Q619_VDC00019G0007</name>
</gene>